<dbReference type="Gene3D" id="1.20.1720.10">
    <property type="entry name" value="Multidrug resistance protein D"/>
    <property type="match status" value="1"/>
</dbReference>
<dbReference type="Gene3D" id="1.20.1250.20">
    <property type="entry name" value="MFS general substrate transporter like domains"/>
    <property type="match status" value="1"/>
</dbReference>
<dbReference type="GO" id="GO:0022857">
    <property type="term" value="F:transmembrane transporter activity"/>
    <property type="evidence" value="ECO:0007669"/>
    <property type="project" value="InterPro"/>
</dbReference>
<evidence type="ECO:0000259" key="8">
    <source>
        <dbReference type="PROSITE" id="PS50850"/>
    </source>
</evidence>
<keyword evidence="5 7" id="KW-1133">Transmembrane helix</keyword>
<dbReference type="PANTHER" id="PTHR42718">
    <property type="entry name" value="MAJOR FACILITATOR SUPERFAMILY MULTIDRUG TRANSPORTER MFSC"/>
    <property type="match status" value="1"/>
</dbReference>
<comment type="subcellular location">
    <subcellularLocation>
        <location evidence="1">Cell membrane</location>
        <topology evidence="1">Multi-pass membrane protein</topology>
    </subcellularLocation>
</comment>
<evidence type="ECO:0000256" key="7">
    <source>
        <dbReference type="SAM" id="Phobius"/>
    </source>
</evidence>
<feature type="transmembrane region" description="Helical" evidence="7">
    <location>
        <begin position="489"/>
        <end position="507"/>
    </location>
</feature>
<feature type="transmembrane region" description="Helical" evidence="7">
    <location>
        <begin position="101"/>
        <end position="122"/>
    </location>
</feature>
<dbReference type="RefSeq" id="WP_130647007.1">
    <property type="nucleotide sequence ID" value="NZ_PGCL01000003.1"/>
</dbReference>
<feature type="transmembrane region" description="Helical" evidence="7">
    <location>
        <begin position="223"/>
        <end position="245"/>
    </location>
</feature>
<dbReference type="EMBL" id="PGCL01000003">
    <property type="protein sequence ID" value="TAJ43946.1"/>
    <property type="molecule type" value="Genomic_DNA"/>
</dbReference>
<feature type="transmembrane region" description="Helical" evidence="7">
    <location>
        <begin position="266"/>
        <end position="292"/>
    </location>
</feature>
<evidence type="ECO:0000256" key="2">
    <source>
        <dbReference type="ARBA" id="ARBA00022448"/>
    </source>
</evidence>
<feature type="transmembrane region" description="Helical" evidence="7">
    <location>
        <begin position="134"/>
        <end position="153"/>
    </location>
</feature>
<dbReference type="AlphaFoldDB" id="A0A483CWD5"/>
<feature type="transmembrane region" description="Helical" evidence="7">
    <location>
        <begin position="12"/>
        <end position="37"/>
    </location>
</feature>
<dbReference type="Pfam" id="PF07690">
    <property type="entry name" value="MFS_1"/>
    <property type="match status" value="2"/>
</dbReference>
<dbReference type="InterPro" id="IPR036259">
    <property type="entry name" value="MFS_trans_sf"/>
</dbReference>
<feature type="transmembrane region" description="Helical" evidence="7">
    <location>
        <begin position="76"/>
        <end position="95"/>
    </location>
</feature>
<reference evidence="9 10" key="1">
    <citation type="submission" date="2017-11" db="EMBL/GenBank/DDBJ databases">
        <title>Isolation and Characterization of Methanofollis Species from Methane Seep Offshore SW Taiwan.</title>
        <authorList>
            <person name="Teng N.-H."/>
            <person name="Lai M.-C."/>
            <person name="Chen S.-C."/>
        </authorList>
    </citation>
    <scope>NUCLEOTIDE SEQUENCE [LARGE SCALE GENOMIC DNA]</scope>
    <source>
        <strain evidence="9 10">FWC-SCC2</strain>
    </source>
</reference>
<evidence type="ECO:0000313" key="10">
    <source>
        <dbReference type="Proteomes" id="UP000292580"/>
    </source>
</evidence>
<keyword evidence="4 7" id="KW-0812">Transmembrane</keyword>
<feature type="transmembrane region" description="Helical" evidence="7">
    <location>
        <begin position="165"/>
        <end position="184"/>
    </location>
</feature>
<protein>
    <submittedName>
        <fullName evidence="9">MFS transporter</fullName>
    </submittedName>
</protein>
<keyword evidence="10" id="KW-1185">Reference proteome</keyword>
<evidence type="ECO:0000256" key="1">
    <source>
        <dbReference type="ARBA" id="ARBA00004651"/>
    </source>
</evidence>
<evidence type="ECO:0000256" key="3">
    <source>
        <dbReference type="ARBA" id="ARBA00022475"/>
    </source>
</evidence>
<dbReference type="PANTHER" id="PTHR42718:SF46">
    <property type="entry name" value="BLR6921 PROTEIN"/>
    <property type="match status" value="1"/>
</dbReference>
<feature type="transmembrane region" description="Helical" evidence="7">
    <location>
        <begin position="196"/>
        <end position="217"/>
    </location>
</feature>
<comment type="caution">
    <text evidence="9">The sequence shown here is derived from an EMBL/GenBank/DDBJ whole genome shotgun (WGS) entry which is preliminary data.</text>
</comment>
<dbReference type="SUPFAM" id="SSF103473">
    <property type="entry name" value="MFS general substrate transporter"/>
    <property type="match status" value="1"/>
</dbReference>
<evidence type="ECO:0000256" key="5">
    <source>
        <dbReference type="ARBA" id="ARBA00022989"/>
    </source>
</evidence>
<keyword evidence="2" id="KW-0813">Transport</keyword>
<dbReference type="Proteomes" id="UP000292580">
    <property type="component" value="Unassembled WGS sequence"/>
</dbReference>
<dbReference type="InterPro" id="IPR011701">
    <property type="entry name" value="MFS"/>
</dbReference>
<keyword evidence="3" id="KW-1003">Cell membrane</keyword>
<evidence type="ECO:0000256" key="6">
    <source>
        <dbReference type="ARBA" id="ARBA00023136"/>
    </source>
</evidence>
<evidence type="ECO:0000313" key="9">
    <source>
        <dbReference type="EMBL" id="TAJ43946.1"/>
    </source>
</evidence>
<organism evidence="9 10">
    <name type="scientific">Methanofollis fontis</name>
    <dbReference type="NCBI Taxonomy" id="2052832"/>
    <lineage>
        <taxon>Archaea</taxon>
        <taxon>Methanobacteriati</taxon>
        <taxon>Methanobacteriota</taxon>
        <taxon>Stenosarchaea group</taxon>
        <taxon>Methanomicrobia</taxon>
        <taxon>Methanomicrobiales</taxon>
        <taxon>Methanomicrobiaceae</taxon>
        <taxon>Methanofollis</taxon>
    </lineage>
</organism>
<feature type="transmembrane region" description="Helical" evidence="7">
    <location>
        <begin position="408"/>
        <end position="432"/>
    </location>
</feature>
<keyword evidence="6 7" id="KW-0472">Membrane</keyword>
<feature type="transmembrane region" description="Helical" evidence="7">
    <location>
        <begin position="298"/>
        <end position="320"/>
    </location>
</feature>
<feature type="transmembrane region" description="Helical" evidence="7">
    <location>
        <begin position="332"/>
        <end position="354"/>
    </location>
</feature>
<gene>
    <name evidence="9" type="ORF">CUJ86_07785</name>
</gene>
<dbReference type="CDD" id="cd17321">
    <property type="entry name" value="MFS_MMR_MDR_like"/>
    <property type="match status" value="1"/>
</dbReference>
<dbReference type="InterPro" id="IPR020846">
    <property type="entry name" value="MFS_dom"/>
</dbReference>
<evidence type="ECO:0000256" key="4">
    <source>
        <dbReference type="ARBA" id="ARBA00022692"/>
    </source>
</evidence>
<sequence length="512" mass="53820">MAIAGGKWGILYVVCMAVFIMVIDTTIMNVSITALVIDLDTTVPAIQAVIAIYALIMASFMLVGGRMQDVMGRRRAFLFGVVLYGIGTFVASMSWNIGVLLVGWSVLEGLGAVFMLPATATFITDAYEGADRAFAFGIWGGIGAAGAAFGPIIGGYLTSFYSWRWAFRLELLVVVVILLLSPLIRPSAPTASWREIDTVGTLLSFGGLSLIVAGILMLRSVTLWEVIPVVIGSGLVLLGIFYLWQRRRIRQNLPPLTDIALFGNRTFALGSGINAALTVVLAGFLFIIPIFLQSVTGVGAFETGLALLPMSLSVFALSIAGARLSGRIDPKYLVLAGSGAAIAGAVMMRGIFGIGTGIWDIVPGSVFFGLGVGLILSQATNITLSAASMRQQSDASGILNTAKQMGTSLGTALIGVVLLIVIFSGLVGGLAASGLAGDLTDEEIALRLQEWIERMKTDGEATVPDDYLPHAEEIADAAIGEGMMRSFDAITVILLLGGCLALFLPPARREGG</sequence>
<dbReference type="GO" id="GO:0005886">
    <property type="term" value="C:plasma membrane"/>
    <property type="evidence" value="ECO:0007669"/>
    <property type="project" value="UniProtKB-SubCell"/>
</dbReference>
<feature type="domain" description="Major facilitator superfamily (MFS) profile" evidence="8">
    <location>
        <begin position="10"/>
        <end position="509"/>
    </location>
</feature>
<feature type="transmembrane region" description="Helical" evidence="7">
    <location>
        <begin position="43"/>
        <end position="64"/>
    </location>
</feature>
<accession>A0A483CWD5</accession>
<dbReference type="PROSITE" id="PS50850">
    <property type="entry name" value="MFS"/>
    <property type="match status" value="1"/>
</dbReference>
<feature type="transmembrane region" description="Helical" evidence="7">
    <location>
        <begin position="366"/>
        <end position="387"/>
    </location>
</feature>
<name>A0A483CWD5_9EURY</name>
<proteinExistence type="predicted"/>
<dbReference type="PRINTS" id="PR01036">
    <property type="entry name" value="TCRTETB"/>
</dbReference>
<dbReference type="OrthoDB" id="117970at2157"/>